<organism evidence="2 3">
    <name type="scientific">Fontibacter flavus</name>
    <dbReference type="NCBI Taxonomy" id="654838"/>
    <lineage>
        <taxon>Bacteria</taxon>
        <taxon>Pseudomonadati</taxon>
        <taxon>Bacteroidota</taxon>
        <taxon>Cytophagia</taxon>
        <taxon>Cytophagales</taxon>
        <taxon>Cyclobacteriaceae</taxon>
        <taxon>Fontibacter</taxon>
    </lineage>
</organism>
<proteinExistence type="predicted"/>
<keyword evidence="3" id="KW-1185">Reference proteome</keyword>
<protein>
    <submittedName>
        <fullName evidence="2">Uncharacterized protein</fullName>
    </submittedName>
</protein>
<sequence>MKKTILLLLSIAFLSSCKQEKSVEERYLYQEDKIVDVETGDAYLMEEDQRITVVHTDGSKEKIAIEEAPFYGSTLSDEYIKSLEAKFAERKEALLEEKKNQLKEARRSRYVDFSDEELLKRFQQAHKDGLDMSRQMDMIAELVDRGVVSSEDAPDLLEISPDMVNFEIEIDENPEN</sequence>
<evidence type="ECO:0000256" key="1">
    <source>
        <dbReference type="SAM" id="Coils"/>
    </source>
</evidence>
<dbReference type="PROSITE" id="PS51257">
    <property type="entry name" value="PROKAR_LIPOPROTEIN"/>
    <property type="match status" value="1"/>
</dbReference>
<dbReference type="Proteomes" id="UP001589797">
    <property type="component" value="Unassembled WGS sequence"/>
</dbReference>
<reference evidence="2 3" key="1">
    <citation type="submission" date="2024-09" db="EMBL/GenBank/DDBJ databases">
        <authorList>
            <person name="Sun Q."/>
            <person name="Mori K."/>
        </authorList>
    </citation>
    <scope>NUCLEOTIDE SEQUENCE [LARGE SCALE GENOMIC DNA]</scope>
    <source>
        <strain evidence="2 3">CCM 7650</strain>
    </source>
</reference>
<evidence type="ECO:0000313" key="2">
    <source>
        <dbReference type="EMBL" id="MFC0264687.1"/>
    </source>
</evidence>
<feature type="coiled-coil region" evidence="1">
    <location>
        <begin position="80"/>
        <end position="108"/>
    </location>
</feature>
<gene>
    <name evidence="2" type="ORF">ACFFIP_18515</name>
</gene>
<dbReference type="RefSeq" id="WP_382389264.1">
    <property type="nucleotide sequence ID" value="NZ_JBHLWI010000083.1"/>
</dbReference>
<accession>A0ABV6FYN3</accession>
<evidence type="ECO:0000313" key="3">
    <source>
        <dbReference type="Proteomes" id="UP001589797"/>
    </source>
</evidence>
<name>A0ABV6FYN3_9BACT</name>
<keyword evidence="1" id="KW-0175">Coiled coil</keyword>
<comment type="caution">
    <text evidence="2">The sequence shown here is derived from an EMBL/GenBank/DDBJ whole genome shotgun (WGS) entry which is preliminary data.</text>
</comment>
<dbReference type="EMBL" id="JBHLWI010000083">
    <property type="protein sequence ID" value="MFC0264687.1"/>
    <property type="molecule type" value="Genomic_DNA"/>
</dbReference>